<evidence type="ECO:0000256" key="3">
    <source>
        <dbReference type="ARBA" id="ARBA00023038"/>
    </source>
</evidence>
<protein>
    <recommendedName>
        <fullName evidence="6">LIM zinc-binding domain-containing protein</fullName>
    </recommendedName>
</protein>
<evidence type="ECO:0000256" key="5">
    <source>
        <dbReference type="SAM" id="MobiDB-lite"/>
    </source>
</evidence>
<proteinExistence type="predicted"/>
<evidence type="ECO:0000256" key="2">
    <source>
        <dbReference type="ARBA" id="ARBA00022833"/>
    </source>
</evidence>
<sequence>MQEPCGKCTKTVYANEKLEAAGRWFHKGCFKCNEAECGIQLNLKNFKADQGSVWCEKHIPKPTHTAITDSISVVHALHAPKKASEGLHKAQVGTGETPAYGLETMSVQHALAAPKKPIENIGNVKKDDAGYGSQEALHASGH</sequence>
<dbReference type="PANTHER" id="PTHR24206">
    <property type="entry name" value="OS06G0237300 PROTEIN"/>
    <property type="match status" value="1"/>
</dbReference>
<accession>A0A177WJH1</accession>
<dbReference type="OrthoDB" id="8062037at2759"/>
<dbReference type="SUPFAM" id="SSF57716">
    <property type="entry name" value="Glucocorticoid receptor-like (DNA-binding domain)"/>
    <property type="match status" value="1"/>
</dbReference>
<name>A0A177WJH1_BATDL</name>
<dbReference type="CDD" id="cd09358">
    <property type="entry name" value="LIM_Mical_like"/>
    <property type="match status" value="1"/>
</dbReference>
<dbReference type="eggNOG" id="ENOG502SH25">
    <property type="taxonomic scope" value="Eukaryota"/>
</dbReference>
<evidence type="ECO:0000256" key="4">
    <source>
        <dbReference type="PROSITE-ProRule" id="PRU00125"/>
    </source>
</evidence>
<dbReference type="Pfam" id="PF00412">
    <property type="entry name" value="LIM"/>
    <property type="match status" value="1"/>
</dbReference>
<keyword evidence="1 4" id="KW-0479">Metal-binding</keyword>
<dbReference type="STRING" id="403673.A0A177WJH1"/>
<feature type="region of interest" description="Disordered" evidence="5">
    <location>
        <begin position="118"/>
        <end position="142"/>
    </location>
</feature>
<dbReference type="SMART" id="SM00132">
    <property type="entry name" value="LIM"/>
    <property type="match status" value="1"/>
</dbReference>
<keyword evidence="3 4" id="KW-0440">LIM domain</keyword>
<dbReference type="GO" id="GO:0046872">
    <property type="term" value="F:metal ion binding"/>
    <property type="evidence" value="ECO:0007669"/>
    <property type="project" value="UniProtKB-KW"/>
</dbReference>
<dbReference type="AlphaFoldDB" id="A0A177WJH1"/>
<keyword evidence="2 4" id="KW-0862">Zinc</keyword>
<feature type="domain" description="LIM zinc-binding" evidence="6">
    <location>
        <begin position="3"/>
        <end position="65"/>
    </location>
</feature>
<reference evidence="7 8" key="1">
    <citation type="submission" date="2006-10" db="EMBL/GenBank/DDBJ databases">
        <title>The Genome Sequence of Batrachochytrium dendrobatidis JEL423.</title>
        <authorList>
            <consortium name="The Broad Institute Genome Sequencing Platform"/>
            <person name="Birren B."/>
            <person name="Lander E."/>
            <person name="Galagan J."/>
            <person name="Cuomo C."/>
            <person name="Devon K."/>
            <person name="Jaffe D."/>
            <person name="Butler J."/>
            <person name="Alvarez P."/>
            <person name="Gnerre S."/>
            <person name="Grabherr M."/>
            <person name="Kleber M."/>
            <person name="Mauceli E."/>
            <person name="Brockman W."/>
            <person name="Young S."/>
            <person name="LaButti K."/>
            <person name="Sykes S."/>
            <person name="DeCaprio D."/>
            <person name="Crawford M."/>
            <person name="Koehrsen M."/>
            <person name="Engels R."/>
            <person name="Montgomery P."/>
            <person name="Pearson M."/>
            <person name="Howarth C."/>
            <person name="Larson L."/>
            <person name="White J."/>
            <person name="O'Leary S."/>
            <person name="Kodira C."/>
            <person name="Zeng Q."/>
            <person name="Yandava C."/>
            <person name="Alvarado L."/>
            <person name="Longcore J."/>
            <person name="James T."/>
        </authorList>
    </citation>
    <scope>NUCLEOTIDE SEQUENCE [LARGE SCALE GENOMIC DNA]</scope>
    <source>
        <strain evidence="7 8">JEL423</strain>
    </source>
</reference>
<evidence type="ECO:0000259" key="6">
    <source>
        <dbReference type="PROSITE" id="PS50023"/>
    </source>
</evidence>
<dbReference type="Gene3D" id="2.10.110.10">
    <property type="entry name" value="Cysteine Rich Protein"/>
    <property type="match status" value="1"/>
</dbReference>
<dbReference type="Proteomes" id="UP000077115">
    <property type="component" value="Unassembled WGS sequence"/>
</dbReference>
<dbReference type="PROSITE" id="PS50023">
    <property type="entry name" value="LIM_DOMAIN_2"/>
    <property type="match status" value="1"/>
</dbReference>
<gene>
    <name evidence="7" type="ORF">BDEG_23996</name>
</gene>
<dbReference type="InterPro" id="IPR001781">
    <property type="entry name" value="Znf_LIM"/>
</dbReference>
<evidence type="ECO:0000256" key="1">
    <source>
        <dbReference type="ARBA" id="ARBA00022723"/>
    </source>
</evidence>
<organism evidence="7 8">
    <name type="scientific">Batrachochytrium dendrobatidis (strain JEL423)</name>
    <dbReference type="NCBI Taxonomy" id="403673"/>
    <lineage>
        <taxon>Eukaryota</taxon>
        <taxon>Fungi</taxon>
        <taxon>Fungi incertae sedis</taxon>
        <taxon>Chytridiomycota</taxon>
        <taxon>Chytridiomycota incertae sedis</taxon>
        <taxon>Chytridiomycetes</taxon>
        <taxon>Rhizophydiales</taxon>
        <taxon>Rhizophydiales incertae sedis</taxon>
        <taxon>Batrachochytrium</taxon>
    </lineage>
</organism>
<evidence type="ECO:0000313" key="8">
    <source>
        <dbReference type="Proteomes" id="UP000077115"/>
    </source>
</evidence>
<reference evidence="7 8" key="2">
    <citation type="submission" date="2016-05" db="EMBL/GenBank/DDBJ databases">
        <title>Lineage-specific infection strategies underlie the spectrum of fungal disease in amphibians.</title>
        <authorList>
            <person name="Cuomo C.A."/>
            <person name="Farrer R.A."/>
            <person name="James T."/>
            <person name="Longcore J."/>
            <person name="Birren B."/>
        </authorList>
    </citation>
    <scope>NUCLEOTIDE SEQUENCE [LARGE SCALE GENOMIC DNA]</scope>
    <source>
        <strain evidence="7 8">JEL423</strain>
    </source>
</reference>
<evidence type="ECO:0000313" key="7">
    <source>
        <dbReference type="EMBL" id="OAJ40233.1"/>
    </source>
</evidence>
<dbReference type="EMBL" id="DS022304">
    <property type="protein sequence ID" value="OAJ40233.1"/>
    <property type="molecule type" value="Genomic_DNA"/>
</dbReference>
<dbReference type="VEuPathDB" id="FungiDB:BDEG_23996"/>